<proteinExistence type="predicted"/>
<reference evidence="4" key="2">
    <citation type="submission" date="2023-07" db="EMBL/GenBank/DDBJ databases">
        <title>Myceligenerans salitolerans sp. nov., a halotolerant actinomycete isolated from a salt lake in Xinjiang, China.</title>
        <authorList>
            <person name="Guan T."/>
        </authorList>
    </citation>
    <scope>NUCLEOTIDE SEQUENCE [LARGE SCALE GENOMIC DNA]</scope>
    <source>
        <strain evidence="4">XHU 5031</strain>
    </source>
</reference>
<evidence type="ECO:0000313" key="4">
    <source>
        <dbReference type="Proteomes" id="UP000664617"/>
    </source>
</evidence>
<dbReference type="PROSITE" id="PS50234">
    <property type="entry name" value="VWFA"/>
    <property type="match status" value="1"/>
</dbReference>
<accession>A0ABS3I6T4</accession>
<name>A0ABS3I6T4_9MICO</name>
<evidence type="ECO:0000259" key="2">
    <source>
        <dbReference type="PROSITE" id="PS50234"/>
    </source>
</evidence>
<dbReference type="Gene3D" id="3.40.50.410">
    <property type="entry name" value="von Willebrand factor, type A domain"/>
    <property type="match status" value="1"/>
</dbReference>
<keyword evidence="4" id="KW-1185">Reference proteome</keyword>
<dbReference type="SMART" id="SM00327">
    <property type="entry name" value="VWA"/>
    <property type="match status" value="1"/>
</dbReference>
<dbReference type="Proteomes" id="UP000664617">
    <property type="component" value="Unassembled WGS sequence"/>
</dbReference>
<comment type="caution">
    <text evidence="3">The sequence shown here is derived from an EMBL/GenBank/DDBJ whole genome shotgun (WGS) entry which is preliminary data.</text>
</comment>
<feature type="domain" description="VWFA" evidence="2">
    <location>
        <begin position="450"/>
        <end position="633"/>
    </location>
</feature>
<evidence type="ECO:0000256" key="1">
    <source>
        <dbReference type="SAM" id="Phobius"/>
    </source>
</evidence>
<dbReference type="EMBL" id="JAFMPK010000025">
    <property type="protein sequence ID" value="MBO0608341.1"/>
    <property type="molecule type" value="Genomic_DNA"/>
</dbReference>
<organism evidence="3 4">
    <name type="scientific">Myceligenerans salitolerans</name>
    <dbReference type="NCBI Taxonomy" id="1230528"/>
    <lineage>
        <taxon>Bacteria</taxon>
        <taxon>Bacillati</taxon>
        <taxon>Actinomycetota</taxon>
        <taxon>Actinomycetes</taxon>
        <taxon>Micrococcales</taxon>
        <taxon>Promicromonosporaceae</taxon>
        <taxon>Myceligenerans</taxon>
    </lineage>
</organism>
<keyword evidence="1" id="KW-0812">Transmembrane</keyword>
<sequence>MSGAIDEHRGEPDGGEQSTARGQLVLLLDLLATVMAMLATWVTVQVLSNALLAAAAVVLLVALAVVLWFYSWFRRRWRWMVGALGTVSGLALVVLLVLHHERLATWWDRVQECGDPTELAVMVPRHDATGLAEVARRFEREHSPHGCPDHHVRVFGVDWSTTADSLRAGWGDPQDGQGDGLTPLRDVGPRPDALVVESSAQAAPVADGADGRLIGGTPLVVAVPEEFGDDVARLVRAGDGVAEVLGAARAAGLDVVRANPDSSFAAARHTHALYAPESFGEIGERKALERDIGRALENAGLPLGDDVALLCGVASSGSGNTALPVAVLTTEHALLSFRRTGGCPADRSPGTMRALYPADTGSLDYHVMTTGTGSGRAVEAADAFATWLTGDRGQAALREELRIRDVSGRLPADPGPGVDDSPVDPEKLRVAHTRIEATLGDHQRARRPARVLVLMDASASMATPADVGSARIDVAVAGVLAAAEHVDGRDELGLWTFHGSPASSPETLVDLGGEDVAGELARVRPSGGTPLYDGIEEALSFLGDGADGSDLRAVVVLTDGEDDPGGSAPTVGPERLVARGAGATGVRLYAVAVGEASCRRTDLARITAAWNGACHESSLAGLDLTMDRLFTQLGGR</sequence>
<dbReference type="RefSeq" id="WP_207274324.1">
    <property type="nucleotide sequence ID" value="NZ_JAFMPK010000025.1"/>
</dbReference>
<dbReference type="InterPro" id="IPR002035">
    <property type="entry name" value="VWF_A"/>
</dbReference>
<evidence type="ECO:0000313" key="3">
    <source>
        <dbReference type="EMBL" id="MBO0608341.1"/>
    </source>
</evidence>
<protein>
    <submittedName>
        <fullName evidence="3">Substrate-binding domain-containing protein</fullName>
    </submittedName>
</protein>
<feature type="transmembrane region" description="Helical" evidence="1">
    <location>
        <begin position="77"/>
        <end position="98"/>
    </location>
</feature>
<gene>
    <name evidence="3" type="ORF">J0911_04785</name>
</gene>
<dbReference type="Pfam" id="PF13519">
    <property type="entry name" value="VWA_2"/>
    <property type="match status" value="1"/>
</dbReference>
<dbReference type="SUPFAM" id="SSF53300">
    <property type="entry name" value="vWA-like"/>
    <property type="match status" value="1"/>
</dbReference>
<keyword evidence="1" id="KW-1133">Transmembrane helix</keyword>
<dbReference type="InterPro" id="IPR036465">
    <property type="entry name" value="vWFA_dom_sf"/>
</dbReference>
<reference evidence="3 4" key="1">
    <citation type="submission" date="2021-03" db="EMBL/GenBank/DDBJ databases">
        <authorList>
            <person name="Xin L."/>
        </authorList>
    </citation>
    <scope>NUCLEOTIDE SEQUENCE [LARGE SCALE GENOMIC DNA]</scope>
    <source>
        <strain evidence="3 4">XHU 5031</strain>
    </source>
</reference>
<feature type="transmembrane region" description="Helical" evidence="1">
    <location>
        <begin position="24"/>
        <end position="44"/>
    </location>
</feature>
<keyword evidence="1" id="KW-0472">Membrane</keyword>
<feature type="transmembrane region" description="Helical" evidence="1">
    <location>
        <begin position="50"/>
        <end position="70"/>
    </location>
</feature>